<dbReference type="InterPro" id="IPR032675">
    <property type="entry name" value="LRR_dom_sf"/>
</dbReference>
<organism evidence="2 3">
    <name type="scientific">Vibrio quintilis</name>
    <dbReference type="NCBI Taxonomy" id="1117707"/>
    <lineage>
        <taxon>Bacteria</taxon>
        <taxon>Pseudomonadati</taxon>
        <taxon>Pseudomonadota</taxon>
        <taxon>Gammaproteobacteria</taxon>
        <taxon>Vibrionales</taxon>
        <taxon>Vibrionaceae</taxon>
        <taxon>Vibrio</taxon>
    </lineage>
</organism>
<feature type="region of interest" description="Disordered" evidence="1">
    <location>
        <begin position="288"/>
        <end position="308"/>
    </location>
</feature>
<accession>A0A1M7YRF1</accession>
<evidence type="ECO:0000256" key="1">
    <source>
        <dbReference type="SAM" id="MobiDB-lite"/>
    </source>
</evidence>
<dbReference type="AlphaFoldDB" id="A0A1M7YRF1"/>
<protein>
    <recommendedName>
        <fullName evidence="4">Leucine Rich repeats (2 copies)</fullName>
    </recommendedName>
</protein>
<gene>
    <name evidence="2" type="ORF">VQ7734_00889</name>
</gene>
<keyword evidence="3" id="KW-1185">Reference proteome</keyword>
<dbReference type="STRING" id="1117707.VQ7734_00889"/>
<evidence type="ECO:0008006" key="4">
    <source>
        <dbReference type="Google" id="ProtNLM"/>
    </source>
</evidence>
<evidence type="ECO:0000313" key="2">
    <source>
        <dbReference type="EMBL" id="SHO55170.1"/>
    </source>
</evidence>
<reference evidence="3" key="1">
    <citation type="submission" date="2016-12" db="EMBL/GenBank/DDBJ databases">
        <authorList>
            <person name="Rodrigo-Torres L."/>
            <person name="Arahal R.D."/>
            <person name="Lucena T."/>
        </authorList>
    </citation>
    <scope>NUCLEOTIDE SEQUENCE [LARGE SCALE GENOMIC DNA]</scope>
</reference>
<sequence>MAIYENIETFWNLPVEAYNPEKGIQNESAAIRLGVDYEAADSGAKLITLLKQLTADPKAGAIKALVLGEWEESYETGASEFIDFLVEQASTFHSLKAVFIGEMTVSENEISWIVQGDYQAFWDAYPQLEMLTIRGGNELRLGKTISHHNLKQLVIESGGLGRDVLRQIANASLPALEHLELWLGDENYGWDGTSEDIHSLLSATRFPKLKHLALKNSEIQDEVAQLLVQSEILPQLESIDMSMGVMSDTGAQALLLYKDRLIGKSFDLSQNYLSDEMVNQLKAAGLNVKADDQDESDDEDDRYVSVSE</sequence>
<proteinExistence type="predicted"/>
<dbReference type="RefSeq" id="WP_083601524.1">
    <property type="nucleotide sequence ID" value="NZ_AP024897.1"/>
</dbReference>
<dbReference type="OrthoDB" id="9781345at2"/>
<dbReference type="Gene3D" id="3.80.10.10">
    <property type="entry name" value="Ribonuclease Inhibitor"/>
    <property type="match status" value="1"/>
</dbReference>
<dbReference type="SUPFAM" id="SSF52047">
    <property type="entry name" value="RNI-like"/>
    <property type="match status" value="1"/>
</dbReference>
<dbReference type="Proteomes" id="UP000184600">
    <property type="component" value="Unassembled WGS sequence"/>
</dbReference>
<feature type="compositionally biased region" description="Acidic residues" evidence="1">
    <location>
        <begin position="292"/>
        <end position="301"/>
    </location>
</feature>
<dbReference type="EMBL" id="FRFG01000012">
    <property type="protein sequence ID" value="SHO55170.1"/>
    <property type="molecule type" value="Genomic_DNA"/>
</dbReference>
<name>A0A1M7YRF1_9VIBR</name>
<evidence type="ECO:0000313" key="3">
    <source>
        <dbReference type="Proteomes" id="UP000184600"/>
    </source>
</evidence>
<dbReference type="InterPro" id="IPR047722">
    <property type="entry name" value="STM4015-like"/>
</dbReference>
<dbReference type="NCBIfam" id="NF038076">
    <property type="entry name" value="fam_STM4015"/>
    <property type="match status" value="1"/>
</dbReference>